<organism evidence="1 2">
    <name type="scientific">Desulfonema magnum</name>
    <dbReference type="NCBI Taxonomy" id="45655"/>
    <lineage>
        <taxon>Bacteria</taxon>
        <taxon>Pseudomonadati</taxon>
        <taxon>Thermodesulfobacteriota</taxon>
        <taxon>Desulfobacteria</taxon>
        <taxon>Desulfobacterales</taxon>
        <taxon>Desulfococcaceae</taxon>
        <taxon>Desulfonema</taxon>
    </lineage>
</organism>
<dbReference type="EMBL" id="CP061800">
    <property type="protein sequence ID" value="QTA90306.1"/>
    <property type="molecule type" value="Genomic_DNA"/>
</dbReference>
<proteinExistence type="predicted"/>
<evidence type="ECO:0000313" key="1">
    <source>
        <dbReference type="EMBL" id="QTA90306.1"/>
    </source>
</evidence>
<dbReference type="Proteomes" id="UP000663722">
    <property type="component" value="Chromosome"/>
</dbReference>
<sequence>MLSVNIFVTGGKKPGFFMSVYFGQLRQADDKVLSSSIDKIKKMLFTLDDQIF</sequence>
<evidence type="ECO:0000313" key="2">
    <source>
        <dbReference type="Proteomes" id="UP000663722"/>
    </source>
</evidence>
<dbReference type="KEGG" id="dmm:dnm_063670"/>
<dbReference type="AlphaFoldDB" id="A0A975BRI2"/>
<gene>
    <name evidence="1" type="ORF">dnm_063670</name>
</gene>
<name>A0A975BRI2_9BACT</name>
<protein>
    <submittedName>
        <fullName evidence="1">Uncharacterized protein</fullName>
    </submittedName>
</protein>
<keyword evidence="2" id="KW-1185">Reference proteome</keyword>
<accession>A0A975BRI2</accession>
<reference evidence="1" key="1">
    <citation type="journal article" date="2021" name="Microb. Physiol.">
        <title>Proteogenomic Insights into the Physiology of Marine, Sulfate-Reducing, Filamentous Desulfonema limicola and Desulfonema magnum.</title>
        <authorList>
            <person name="Schnaars V."/>
            <person name="Wohlbrand L."/>
            <person name="Scheve S."/>
            <person name="Hinrichs C."/>
            <person name="Reinhardt R."/>
            <person name="Rabus R."/>
        </authorList>
    </citation>
    <scope>NUCLEOTIDE SEQUENCE</scope>
    <source>
        <strain evidence="1">4be13</strain>
    </source>
</reference>